<evidence type="ECO:0000256" key="3">
    <source>
        <dbReference type="ARBA" id="ARBA00022618"/>
    </source>
</evidence>
<dbReference type="EC" id="2.6.1.9" evidence="8"/>
<evidence type="ECO:0000256" key="6">
    <source>
        <dbReference type="ARBA" id="ARBA00023242"/>
    </source>
</evidence>
<evidence type="ECO:0000256" key="7">
    <source>
        <dbReference type="ARBA" id="ARBA00023306"/>
    </source>
</evidence>
<evidence type="ECO:0000256" key="4">
    <source>
        <dbReference type="ARBA" id="ARBA00022776"/>
    </source>
</evidence>
<dbReference type="InterPro" id="IPR011990">
    <property type="entry name" value="TPR-like_helical_dom_sf"/>
</dbReference>
<dbReference type="GO" id="GO:0007059">
    <property type="term" value="P:chromosome segregation"/>
    <property type="evidence" value="ECO:0007669"/>
    <property type="project" value="UniProtKB-KW"/>
</dbReference>
<keyword evidence="6" id="KW-0539">Nucleus</keyword>
<keyword evidence="4" id="KW-0498">Mitosis</keyword>
<dbReference type="GO" id="GO:0051301">
    <property type="term" value="P:cell division"/>
    <property type="evidence" value="ECO:0007669"/>
    <property type="project" value="UniProtKB-KW"/>
</dbReference>
<accession>A0A9W8E5N9</accession>
<keyword evidence="5" id="KW-0159">Chromosome partition</keyword>
<dbReference type="GO" id="GO:0007064">
    <property type="term" value="P:mitotic sister chromatid cohesion"/>
    <property type="evidence" value="ECO:0007669"/>
    <property type="project" value="InterPro"/>
</dbReference>
<dbReference type="Pfam" id="PF10345">
    <property type="entry name" value="Cohesin_load"/>
    <property type="match status" value="1"/>
</dbReference>
<evidence type="ECO:0000313" key="9">
    <source>
        <dbReference type="Proteomes" id="UP001150925"/>
    </source>
</evidence>
<keyword evidence="3" id="KW-0132">Cell division</keyword>
<gene>
    <name evidence="8" type="primary">MAU2</name>
    <name evidence="8" type="ORF">IWQ62_004151</name>
</gene>
<comment type="caution">
    <text evidence="8">The sequence shown here is derived from an EMBL/GenBank/DDBJ whole genome shotgun (WGS) entry which is preliminary data.</text>
</comment>
<organism evidence="8 9">
    <name type="scientific">Dispira parvispora</name>
    <dbReference type="NCBI Taxonomy" id="1520584"/>
    <lineage>
        <taxon>Eukaryota</taxon>
        <taxon>Fungi</taxon>
        <taxon>Fungi incertae sedis</taxon>
        <taxon>Zoopagomycota</taxon>
        <taxon>Kickxellomycotina</taxon>
        <taxon>Dimargaritomycetes</taxon>
        <taxon>Dimargaritales</taxon>
        <taxon>Dimargaritaceae</taxon>
        <taxon>Dispira</taxon>
    </lineage>
</organism>
<evidence type="ECO:0000313" key="8">
    <source>
        <dbReference type="EMBL" id="KAJ1960638.1"/>
    </source>
</evidence>
<evidence type="ECO:0000256" key="1">
    <source>
        <dbReference type="ARBA" id="ARBA00004123"/>
    </source>
</evidence>
<dbReference type="GO" id="GO:0005634">
    <property type="term" value="C:nucleus"/>
    <property type="evidence" value="ECO:0007669"/>
    <property type="project" value="UniProtKB-SubCell"/>
</dbReference>
<dbReference type="GO" id="GO:0004400">
    <property type="term" value="F:histidinol-phosphate transaminase activity"/>
    <property type="evidence" value="ECO:0007669"/>
    <property type="project" value="UniProtKB-EC"/>
</dbReference>
<keyword evidence="8" id="KW-0808">Transferase</keyword>
<comment type="similarity">
    <text evidence="2">Belongs to the SCC4/mau-2 family.</text>
</comment>
<keyword evidence="9" id="KW-1185">Reference proteome</keyword>
<dbReference type="SUPFAM" id="SSF48452">
    <property type="entry name" value="TPR-like"/>
    <property type="match status" value="1"/>
</dbReference>
<dbReference type="EMBL" id="JANBPY010001298">
    <property type="protein sequence ID" value="KAJ1960638.1"/>
    <property type="molecule type" value="Genomic_DNA"/>
</dbReference>
<comment type="subcellular location">
    <subcellularLocation>
        <location evidence="1">Nucleus</location>
    </subcellularLocation>
</comment>
<dbReference type="PANTHER" id="PTHR21394">
    <property type="entry name" value="MAU2 CHROMATID COHESION FACTOR HOMOLOG"/>
    <property type="match status" value="1"/>
</dbReference>
<sequence>MEPLPTPAANLTAVTYDDLWSLCQYYLACARDMSAVQPALDPHGIQHTTESYILAALGISLSVLDKTHANAPPLPSLLELKFRCLTTQLLLLYTENTQEAETHLQKASFLAQKIDSTYAFKFFTRQLQCTLYERTNNLPAAEKMLMGAVQEAFESRFVLHGYHFLERLQQLLAKQGNFRKVFNTIMYGIKISEQLGNTAMRIYLLLLLTHHALVFQSVNQTNKLVNDLKNFFTSNASVGSPPISADKLPRPLHLYYFSLATLNYLKGGEVTLAREMAGRLQQTLDAWQPTSSQEAQGEVFLPLKMKSTDGQLHNRLVDSGEYGGHVLYSDNWSRADHLGVKWLSRSQLYPLVCLLVSLCYQGETSGGPCQRLLNEGLRQVRHALDTMSGHFSPSATWDTFRWYGRLKLHLLYRLVDLSLAQCQYDVAEKVLLEAVSQADSLGEWEAHEQPLVALRWAMLCQKTGQPLQALEFYQACVESDPSPELRVLAQLHQVLIYLSAQYSNPAKAQELLGIIRKACDGTLPPGYQALFGLLDSVNCTELLEAKNRLLDALKLGQELYDTQLQATTLTFLSTIFRVTDSVQTENMLHTSYALSEKDDHTVPMLIAGISLGELYKQGKREDEYQQQTVRNKEIWQRALESLNRPPLSCPDNRKPNGDS</sequence>
<reference evidence="8" key="1">
    <citation type="submission" date="2022-07" db="EMBL/GenBank/DDBJ databases">
        <title>Phylogenomic reconstructions and comparative analyses of Kickxellomycotina fungi.</title>
        <authorList>
            <person name="Reynolds N.K."/>
            <person name="Stajich J.E."/>
            <person name="Barry K."/>
            <person name="Grigoriev I.V."/>
            <person name="Crous P."/>
            <person name="Smith M.E."/>
        </authorList>
    </citation>
    <scope>NUCLEOTIDE SEQUENCE</scope>
    <source>
        <strain evidence="8">RSA 1196</strain>
    </source>
</reference>
<evidence type="ECO:0000256" key="5">
    <source>
        <dbReference type="ARBA" id="ARBA00022829"/>
    </source>
</evidence>
<dbReference type="OrthoDB" id="5565328at2759"/>
<proteinExistence type="inferred from homology"/>
<dbReference type="AlphaFoldDB" id="A0A9W8E5N9"/>
<dbReference type="InterPro" id="IPR019440">
    <property type="entry name" value="MAU2"/>
</dbReference>
<evidence type="ECO:0000256" key="2">
    <source>
        <dbReference type="ARBA" id="ARBA00008585"/>
    </source>
</evidence>
<protein>
    <submittedName>
        <fullName evidence="8">Mau2 chromatid cohesion factor</fullName>
        <ecNumber evidence="8">2.6.1.9</ecNumber>
    </submittedName>
</protein>
<keyword evidence="7" id="KW-0131">Cell cycle</keyword>
<keyword evidence="8" id="KW-0032">Aminotransferase</keyword>
<name>A0A9W8E5N9_9FUNG</name>
<dbReference type="Proteomes" id="UP001150925">
    <property type="component" value="Unassembled WGS sequence"/>
</dbReference>